<dbReference type="Gene3D" id="2.60.40.1080">
    <property type="match status" value="1"/>
</dbReference>
<keyword evidence="6" id="KW-1185">Reference proteome</keyword>
<reference evidence="4" key="2">
    <citation type="submission" date="2021-04" db="EMBL/GenBank/DDBJ databases">
        <title>Brevibacillus composti FJAT-54423, complete genome.</title>
        <authorList>
            <person name="Tang R."/>
        </authorList>
    </citation>
    <scope>NUCLEOTIDE SEQUENCE</scope>
    <source>
        <strain evidence="4">FJAT-54424</strain>
    </source>
</reference>
<feature type="chain" id="PRO_5039358750" evidence="1">
    <location>
        <begin position="35"/>
        <end position="1297"/>
    </location>
</feature>
<evidence type="ECO:0000313" key="6">
    <source>
        <dbReference type="Proteomes" id="UP000677234"/>
    </source>
</evidence>
<dbReference type="InterPro" id="IPR013784">
    <property type="entry name" value="Carb-bd-like_fold"/>
</dbReference>
<name>A0A7T5JMU3_9BACL</name>
<dbReference type="InterPro" id="IPR003343">
    <property type="entry name" value="Big_2"/>
</dbReference>
<proteinExistence type="predicted"/>
<dbReference type="InterPro" id="IPR008964">
    <property type="entry name" value="Invasin/intimin_cell_adhesion"/>
</dbReference>
<dbReference type="InterPro" id="IPR025883">
    <property type="entry name" value="Cadherin-like_domain"/>
</dbReference>
<keyword evidence="1" id="KW-0732">Signal</keyword>
<dbReference type="EMBL" id="CP073708">
    <property type="protein sequence ID" value="QUO40806.1"/>
    <property type="molecule type" value="Genomic_DNA"/>
</dbReference>
<dbReference type="Proteomes" id="UP000595847">
    <property type="component" value="Chromosome"/>
</dbReference>
<dbReference type="Proteomes" id="UP000677234">
    <property type="component" value="Chromosome"/>
</dbReference>
<organism evidence="3 5">
    <name type="scientific">Brevibacillus composti</name>
    <dbReference type="NCBI Taxonomy" id="2796470"/>
    <lineage>
        <taxon>Bacteria</taxon>
        <taxon>Bacillati</taxon>
        <taxon>Bacillota</taxon>
        <taxon>Bacilli</taxon>
        <taxon>Bacillales</taxon>
        <taxon>Paenibacillaceae</taxon>
        <taxon>Brevibacillus</taxon>
    </lineage>
</organism>
<dbReference type="RefSeq" id="WP_198827325.1">
    <property type="nucleotide sequence ID" value="NZ_CP066308.1"/>
</dbReference>
<dbReference type="Pfam" id="PF13620">
    <property type="entry name" value="CarboxypepD_reg"/>
    <property type="match status" value="1"/>
</dbReference>
<protein>
    <submittedName>
        <fullName evidence="3">Cadherin-like beta sandwich domain-containing protein</fullName>
    </submittedName>
</protein>
<dbReference type="GO" id="GO:0030246">
    <property type="term" value="F:carbohydrate binding"/>
    <property type="evidence" value="ECO:0007669"/>
    <property type="project" value="InterPro"/>
</dbReference>
<evidence type="ECO:0000259" key="2">
    <source>
        <dbReference type="SMART" id="SM00635"/>
    </source>
</evidence>
<reference evidence="3 5" key="1">
    <citation type="submission" date="2020-12" db="EMBL/GenBank/DDBJ databases">
        <title>strain FJAT-54423T represents a novel species of the genus Brevibacillus.</title>
        <authorList>
            <person name="Tang R."/>
        </authorList>
    </citation>
    <scope>NUCLEOTIDE SEQUENCE [LARGE SCALE GENOMIC DNA]</scope>
    <source>
        <strain evidence="3 5">FJAT-54423</strain>
    </source>
</reference>
<feature type="signal peptide" evidence="1">
    <location>
        <begin position="1"/>
        <end position="34"/>
    </location>
</feature>
<dbReference type="KEGG" id="bcop:JD108_17825"/>
<feature type="domain" description="BIG2" evidence="2">
    <location>
        <begin position="744"/>
        <end position="820"/>
    </location>
</feature>
<dbReference type="EMBL" id="CP066308">
    <property type="protein sequence ID" value="QQE73723.1"/>
    <property type="molecule type" value="Genomic_DNA"/>
</dbReference>
<evidence type="ECO:0000313" key="5">
    <source>
        <dbReference type="Proteomes" id="UP000595847"/>
    </source>
</evidence>
<dbReference type="SUPFAM" id="SSF49373">
    <property type="entry name" value="Invasin/intimin cell-adhesion fragments"/>
    <property type="match status" value="1"/>
</dbReference>
<dbReference type="SUPFAM" id="SSF49452">
    <property type="entry name" value="Starch-binding domain-like"/>
    <property type="match status" value="1"/>
</dbReference>
<dbReference type="Pfam" id="PF02368">
    <property type="entry name" value="Big_2"/>
    <property type="match status" value="1"/>
</dbReference>
<evidence type="ECO:0000256" key="1">
    <source>
        <dbReference type="SAM" id="SignalP"/>
    </source>
</evidence>
<dbReference type="SMART" id="SM00635">
    <property type="entry name" value="BID_2"/>
    <property type="match status" value="1"/>
</dbReference>
<accession>A0A7T5JMU3</accession>
<sequence length="1297" mass="139601">MERRSTWRLLMLCLAVIICLTGFLNQGTSHAAMAAGTPVDRANDPLNGDWSKPYAVKYDTDEADLMVRVGDIDNFGKGWPENYDPFSGKSTAAPYPVIQREPDDPRGTDQLMVISSFLYPAFSSGLSEAERDKIADGYTRSNAYRKNANPVVPVTVTFDTKNTPIKGAILQLFINDYQPQKFPGRVKYTAELNGVRAPFLEKIINSLNQHGPIGKLISVQIPDEYLPLLQDGSLTISLDDRSTKNPYGDGGAIDFVKLLINLGEYKQTGAVKGRVTDSSAPPKPLAGAKVSAGGIVNATTNEKGEYLLQDVPAGLVSVEAAKEGYMPELKLIENFEAGSTATLDFQLGPQPNNNAYLQNLTVKAESLLPLEPGFDRETASYEVHLNSAVSHIAITPTLEDSKASMTVNGAAHASGTPKEIAVKPGATKLAIAVTAQDGKTKRTYEVTVYTPLTSLELSRSLTKSTIKLGETSEIRYTVSPAPFHAEGLTGRPADRVSGIRPFYLINQPFEYGRVYDMETELGKVAGSGKGNDNNGGLAPEGRGKKNFNEMMIAGYDGPVSINQSIITEPSAKVTDIVNGLKNLIKAGITEITIPLVDKSQLDANLKGRDSITVNAFASFVITEAGGRVLANFKGYGSFPPHSFTITDLTLTELLPPEVPIESIDKNWSRRLENGVLTLNLPDITFTRSGDWYKADPLAFGIVVKPAETGTYLLSDSTLRYREGDRENSRSFNHLTLQVETNIPPVVGISVSPEQASIQVGQTVGLKVKITPAQADQSVIWTSSDSSVAAVSSHGIVTGIKPGTAIITVSTPDGQFSATSTIRVSSKPTLSLYADNGWSQPYAEKATLTLEVTDFAEAYPIKPVVKIDGVELPAGALVPSAPVSLGDGRQKVSYTFEVAAARIGESGEVGEVLRVNPAEIVAEAQNRDQIAAEPLRRTLLFNPVTAFAAKLERDGSLAGLTGTLTAMPTTPVLDSVTFAYLLDVPLLDASPASPWIPFNQGRTATGVPLEPLGNTAVIVGMFQDFNQDRDYVQPDGSPDPNEIVIREVTLGPALLPPDFTLEPGERLDEYVKVVVKPVPETVKETTQWYYKAGVRGEWTPFSIGKKGEQMQGEFVIAFDRGVAGKLLDTLVTVKAVTPVEGIEAPGATTVKTLLLLPDKGNGGGGGGVIPEDLSPYVFIRVDNGHEILENRAVQVLLGYSFAGSEGLRLSQASYAIAEADKNTDLLAELARGKGISIKGGLQNRVVKNLKTTSGHSQTYRVAIYVKVEMLHTLTREILWTKEYKQEANVTVKAKLNLN</sequence>
<gene>
    <name evidence="3" type="ORF">JD108_17825</name>
    <name evidence="4" type="ORF">KDJ56_17765</name>
</gene>
<evidence type="ECO:0000313" key="4">
    <source>
        <dbReference type="EMBL" id="QUO40806.1"/>
    </source>
</evidence>
<dbReference type="Gene3D" id="2.60.40.1120">
    <property type="entry name" value="Carboxypeptidase-like, regulatory domain"/>
    <property type="match status" value="1"/>
</dbReference>
<dbReference type="Pfam" id="PF12733">
    <property type="entry name" value="Cadherin-like"/>
    <property type="match status" value="1"/>
</dbReference>
<evidence type="ECO:0000313" key="3">
    <source>
        <dbReference type="EMBL" id="QQE73723.1"/>
    </source>
</evidence>